<dbReference type="RefSeq" id="WP_106463013.1">
    <property type="nucleotide sequence ID" value="NZ_PXOQ01000007.1"/>
</dbReference>
<dbReference type="AlphaFoldDB" id="A0A2T1NEJ2"/>
<evidence type="ECO:0000313" key="3">
    <source>
        <dbReference type="Proteomes" id="UP000238426"/>
    </source>
</evidence>
<keyword evidence="1" id="KW-0812">Transmembrane</keyword>
<accession>A0A2T1NEJ2</accession>
<keyword evidence="1" id="KW-0472">Membrane</keyword>
<dbReference type="OrthoDB" id="9809338at2"/>
<feature type="transmembrane region" description="Helical" evidence="1">
    <location>
        <begin position="14"/>
        <end position="35"/>
    </location>
</feature>
<proteinExistence type="predicted"/>
<evidence type="ECO:0000256" key="1">
    <source>
        <dbReference type="SAM" id="Phobius"/>
    </source>
</evidence>
<comment type="caution">
    <text evidence="2">The sequence shown here is derived from an EMBL/GenBank/DDBJ whole genome shotgun (WGS) entry which is preliminary data.</text>
</comment>
<name>A0A2T1NEJ2_9FLAO</name>
<gene>
    <name evidence="2" type="ORF">C7H52_06255</name>
</gene>
<evidence type="ECO:0000313" key="2">
    <source>
        <dbReference type="EMBL" id="PSG90872.1"/>
    </source>
</evidence>
<reference evidence="2 3" key="1">
    <citation type="submission" date="2018-03" db="EMBL/GenBank/DDBJ databases">
        <title>Mesoflavibacter sp. HG37 and Mesoflavibacter sp. HG96 sp.nov., two marine bacteria isolated from seawater of Western Pacific Ocean.</title>
        <authorList>
            <person name="Cheng H."/>
            <person name="Wu Y.-H."/>
            <person name="Guo L.-L."/>
            <person name="Xu X.-W."/>
        </authorList>
    </citation>
    <scope>NUCLEOTIDE SEQUENCE [LARGE SCALE GENOMIC DNA]</scope>
    <source>
        <strain evidence="2 3">KCTC 32269</strain>
    </source>
</reference>
<dbReference type="Proteomes" id="UP000238426">
    <property type="component" value="Unassembled WGS sequence"/>
</dbReference>
<protein>
    <submittedName>
        <fullName evidence="2">Uncharacterized protein</fullName>
    </submittedName>
</protein>
<organism evidence="2 3">
    <name type="scientific">Aurantibacter aestuarii</name>
    <dbReference type="NCBI Taxonomy" id="1266046"/>
    <lineage>
        <taxon>Bacteria</taxon>
        <taxon>Pseudomonadati</taxon>
        <taxon>Bacteroidota</taxon>
        <taxon>Flavobacteriia</taxon>
        <taxon>Flavobacteriales</taxon>
        <taxon>Flavobacteriaceae</taxon>
        <taxon>Aurantibacter</taxon>
    </lineage>
</organism>
<sequence>MTFKESLIANWKEIVIVLITAGALGQFIGVWDLTVKREDNYIDKYVGCKDAETEIRAKLSEVENRLNTIELASSDIPFPFWIKDLNSTVLFVNKEFKTKILNPLKINPITFIGTRGEALGDEKFIQMILDNDFEVIKARKKIIFDEYIEDFGWGKSYKYPLFGNSGYVIGTAGIWIPNEPIFD</sequence>
<keyword evidence="3" id="KW-1185">Reference proteome</keyword>
<dbReference type="EMBL" id="PXOQ01000007">
    <property type="protein sequence ID" value="PSG90872.1"/>
    <property type="molecule type" value="Genomic_DNA"/>
</dbReference>
<keyword evidence="1" id="KW-1133">Transmembrane helix</keyword>